<gene>
    <name evidence="2" type="ORF">IQ217_10790</name>
</gene>
<accession>A0ABR9VSI2</accession>
<evidence type="ECO:0000313" key="3">
    <source>
        <dbReference type="Proteomes" id="UP000658720"/>
    </source>
</evidence>
<protein>
    <submittedName>
        <fullName evidence="2">Uncharacterized protein</fullName>
    </submittedName>
</protein>
<proteinExistence type="predicted"/>
<dbReference type="Proteomes" id="UP000658720">
    <property type="component" value="Unassembled WGS sequence"/>
</dbReference>
<keyword evidence="1" id="KW-0472">Membrane</keyword>
<sequence length="89" mass="10174">MVGTKAVQRRRLALNPAVVAILLHIFNNALTLLWVDLSVAQKLNLGWRDWWNRSGDPHLPQGKILPQRTAGEWEKLVVLLTRSQKKTRA</sequence>
<evidence type="ECO:0000313" key="2">
    <source>
        <dbReference type="EMBL" id="MBE9254320.1"/>
    </source>
</evidence>
<dbReference type="RefSeq" id="WP_194019942.1">
    <property type="nucleotide sequence ID" value="NZ_JADEVV010000027.1"/>
</dbReference>
<comment type="caution">
    <text evidence="2">The sequence shown here is derived from an EMBL/GenBank/DDBJ whole genome shotgun (WGS) entry which is preliminary data.</text>
</comment>
<keyword evidence="1" id="KW-1133">Transmembrane helix</keyword>
<reference evidence="2 3" key="1">
    <citation type="submission" date="2020-10" db="EMBL/GenBank/DDBJ databases">
        <authorList>
            <person name="Castelo-Branco R."/>
            <person name="Eusebio N."/>
            <person name="Adriana R."/>
            <person name="Vieira A."/>
            <person name="Brugerolle De Fraissinette N."/>
            <person name="Rezende De Castro R."/>
            <person name="Schneider M.P."/>
            <person name="Vasconcelos V."/>
            <person name="Leao P.N."/>
        </authorList>
    </citation>
    <scope>NUCLEOTIDE SEQUENCE [LARGE SCALE GENOMIC DNA]</scope>
    <source>
        <strain evidence="2 3">LEGE 00031</strain>
    </source>
</reference>
<evidence type="ECO:0000256" key="1">
    <source>
        <dbReference type="SAM" id="Phobius"/>
    </source>
</evidence>
<feature type="transmembrane region" description="Helical" evidence="1">
    <location>
        <begin position="12"/>
        <end position="35"/>
    </location>
</feature>
<name>A0ABR9VSI2_9SYNC</name>
<organism evidence="2 3">
    <name type="scientific">Synechocystis salina LEGE 00031</name>
    <dbReference type="NCBI Taxonomy" id="1828736"/>
    <lineage>
        <taxon>Bacteria</taxon>
        <taxon>Bacillati</taxon>
        <taxon>Cyanobacteriota</taxon>
        <taxon>Cyanophyceae</taxon>
        <taxon>Synechococcales</taxon>
        <taxon>Merismopediaceae</taxon>
        <taxon>Synechocystis</taxon>
    </lineage>
</organism>
<dbReference type="EMBL" id="JADEVV010000027">
    <property type="protein sequence ID" value="MBE9254320.1"/>
    <property type="molecule type" value="Genomic_DNA"/>
</dbReference>
<keyword evidence="1" id="KW-0812">Transmembrane</keyword>
<keyword evidence="3" id="KW-1185">Reference proteome</keyword>